<evidence type="ECO:0000256" key="3">
    <source>
        <dbReference type="ARBA" id="ARBA00022679"/>
    </source>
</evidence>
<feature type="transmembrane region" description="Helical" evidence="7">
    <location>
        <begin position="265"/>
        <end position="288"/>
    </location>
</feature>
<accession>A0A0G8ATQ1</accession>
<feature type="transmembrane region" description="Helical" evidence="7">
    <location>
        <begin position="225"/>
        <end position="245"/>
    </location>
</feature>
<reference evidence="8 9" key="2">
    <citation type="submission" date="2015-05" db="EMBL/GenBank/DDBJ databases">
        <title>Lifestyle Evolution in Cyanobacterial Symbionts of Sponges.</title>
        <authorList>
            <person name="Burgsdorf I."/>
            <person name="Slaby B.M."/>
            <person name="Handley K.M."/>
            <person name="Haber M."/>
            <person name="Blom J."/>
            <person name="Marshall C.W."/>
            <person name="Gilbert J.A."/>
            <person name="Hentschel U."/>
            <person name="Steindler L."/>
        </authorList>
    </citation>
    <scope>NUCLEOTIDE SEQUENCE [LARGE SCALE GENOMIC DNA]</scope>
    <source>
        <strain evidence="8">15L</strain>
    </source>
</reference>
<dbReference type="PROSITE" id="PS01311">
    <property type="entry name" value="LGT"/>
    <property type="match status" value="1"/>
</dbReference>
<dbReference type="AlphaFoldDB" id="A0A0G8ATQ1"/>
<keyword evidence="4 7" id="KW-0812">Transmembrane</keyword>
<comment type="pathway">
    <text evidence="7">Protein modification; lipoprotein biosynthesis (diacylglyceryl transfer).</text>
</comment>
<dbReference type="UniPathway" id="UPA00664"/>
<keyword evidence="5 7" id="KW-1133">Transmembrane helix</keyword>
<dbReference type="NCBIfam" id="TIGR00544">
    <property type="entry name" value="lgt"/>
    <property type="match status" value="1"/>
</dbReference>
<dbReference type="PANTHER" id="PTHR30589">
    <property type="entry name" value="PROLIPOPROTEIN DIACYLGLYCERYL TRANSFERASE"/>
    <property type="match status" value="1"/>
</dbReference>
<feature type="transmembrane region" description="Helical" evidence="7">
    <location>
        <begin position="54"/>
        <end position="75"/>
    </location>
</feature>
<evidence type="ECO:0000256" key="2">
    <source>
        <dbReference type="ARBA" id="ARBA00022475"/>
    </source>
</evidence>
<sequence>MGLPAGVLGLVFESPGPTIPYTPLRWYGVLIAVAVVVGLTLSSRLARWRGLDPLLISDLLPVLAVAAVVAARIYYVAFEWEHYRVAWTRLFGVIPVPRALAVWEGGIAIHGGMVGAFLAVWVFSRLRRQRFWDLLDVLAPSLVLGQAIGRWGNFFNSEAFGVPVPADFPVSVRIPRTLVDPQVLLDYPGATHFHATFFYESLWNLAVFAVLMALLLLSRRGRLKLPSGALTCIYAVAYSLGRVWIEGLRTDPLCLFSDPPFCEGGLRIAQMVSGVMIVLGSLGLAWLYGLRRPLPGSGSTS</sequence>
<dbReference type="PATRIC" id="fig|1608419.3.peg.708"/>
<evidence type="ECO:0000313" key="8">
    <source>
        <dbReference type="EMBL" id="KKZ11024.1"/>
    </source>
</evidence>
<evidence type="ECO:0000256" key="7">
    <source>
        <dbReference type="HAMAP-Rule" id="MF_01147"/>
    </source>
</evidence>
<organism evidence="8 9">
    <name type="scientific">Candidatus Synechococcus spongiarum 15L</name>
    <dbReference type="NCBI Taxonomy" id="1608419"/>
    <lineage>
        <taxon>Bacteria</taxon>
        <taxon>Bacillati</taxon>
        <taxon>Cyanobacteriota</taxon>
        <taxon>Cyanophyceae</taxon>
        <taxon>Synechococcales</taxon>
        <taxon>Synechococcaceae</taxon>
        <taxon>Synechococcus</taxon>
    </lineage>
</organism>
<reference evidence="8 9" key="1">
    <citation type="submission" date="2015-02" db="EMBL/GenBank/DDBJ databases">
        <authorList>
            <person name="Slaby B."/>
            <person name="Hentschel U."/>
        </authorList>
    </citation>
    <scope>NUCLEOTIDE SEQUENCE [LARGE SCALE GENOMIC DNA]</scope>
    <source>
        <strain evidence="8">15L</strain>
    </source>
</reference>
<dbReference type="EMBL" id="JYFQ01000156">
    <property type="protein sequence ID" value="KKZ11024.1"/>
    <property type="molecule type" value="Genomic_DNA"/>
</dbReference>
<protein>
    <recommendedName>
        <fullName evidence="7">Phosphatidylglycerol--prolipoprotein diacylglyceryl transferase</fullName>
        <ecNumber evidence="7">2.5.1.145</ecNumber>
    </recommendedName>
</protein>
<dbReference type="GO" id="GO:0042158">
    <property type="term" value="P:lipoprotein biosynthetic process"/>
    <property type="evidence" value="ECO:0007669"/>
    <property type="project" value="UniProtKB-UniRule"/>
</dbReference>
<comment type="catalytic activity">
    <reaction evidence="7">
        <text>L-cysteinyl-[prolipoprotein] + a 1,2-diacyl-sn-glycero-3-phospho-(1'-sn-glycerol) = an S-1,2-diacyl-sn-glyceryl-L-cysteinyl-[prolipoprotein] + sn-glycerol 1-phosphate + H(+)</text>
        <dbReference type="Rhea" id="RHEA:56712"/>
        <dbReference type="Rhea" id="RHEA-COMP:14679"/>
        <dbReference type="Rhea" id="RHEA-COMP:14680"/>
        <dbReference type="ChEBI" id="CHEBI:15378"/>
        <dbReference type="ChEBI" id="CHEBI:29950"/>
        <dbReference type="ChEBI" id="CHEBI:57685"/>
        <dbReference type="ChEBI" id="CHEBI:64716"/>
        <dbReference type="ChEBI" id="CHEBI:140658"/>
        <dbReference type="EC" id="2.5.1.145"/>
    </reaction>
</comment>
<feature type="transmembrane region" description="Helical" evidence="7">
    <location>
        <begin position="131"/>
        <end position="149"/>
    </location>
</feature>
<feature type="binding site" evidence="7">
    <location>
        <position position="150"/>
    </location>
    <ligand>
        <name>a 1,2-diacyl-sn-glycero-3-phospho-(1'-sn-glycerol)</name>
        <dbReference type="ChEBI" id="CHEBI:64716"/>
    </ligand>
</feature>
<keyword evidence="2 7" id="KW-1003">Cell membrane</keyword>
<feature type="transmembrane region" description="Helical" evidence="7">
    <location>
        <begin position="24"/>
        <end position="42"/>
    </location>
</feature>
<dbReference type="EC" id="2.5.1.145" evidence="7"/>
<comment type="caution">
    <text evidence="8">The sequence shown here is derived from an EMBL/GenBank/DDBJ whole genome shotgun (WGS) entry which is preliminary data.</text>
</comment>
<dbReference type="Pfam" id="PF01790">
    <property type="entry name" value="LGT"/>
    <property type="match status" value="1"/>
</dbReference>
<evidence type="ECO:0000256" key="1">
    <source>
        <dbReference type="ARBA" id="ARBA00007150"/>
    </source>
</evidence>
<dbReference type="GO" id="GO:0008961">
    <property type="term" value="F:phosphatidylglycerol-prolipoprotein diacylglyceryl transferase activity"/>
    <property type="evidence" value="ECO:0007669"/>
    <property type="project" value="UniProtKB-UniRule"/>
</dbReference>
<comment type="function">
    <text evidence="7">Catalyzes the transfer of the diacylglyceryl group from phosphatidylglycerol to the sulfhydryl group of the N-terminal cysteine of a prolipoprotein, the first step in the formation of mature lipoproteins.</text>
</comment>
<evidence type="ECO:0000256" key="4">
    <source>
        <dbReference type="ARBA" id="ARBA00022692"/>
    </source>
</evidence>
<comment type="similarity">
    <text evidence="1 7">Belongs to the Lgt family.</text>
</comment>
<dbReference type="GO" id="GO:0005886">
    <property type="term" value="C:plasma membrane"/>
    <property type="evidence" value="ECO:0007669"/>
    <property type="project" value="UniProtKB-SubCell"/>
</dbReference>
<feature type="transmembrane region" description="Helical" evidence="7">
    <location>
        <begin position="201"/>
        <end position="218"/>
    </location>
</feature>
<evidence type="ECO:0000313" key="9">
    <source>
        <dbReference type="Proteomes" id="UP000035037"/>
    </source>
</evidence>
<comment type="subcellular location">
    <subcellularLocation>
        <location evidence="7">Cell membrane</location>
        <topology evidence="7">Multi-pass membrane protein</topology>
    </subcellularLocation>
</comment>
<feature type="transmembrane region" description="Helical" evidence="7">
    <location>
        <begin position="100"/>
        <end position="124"/>
    </location>
</feature>
<dbReference type="Proteomes" id="UP000035037">
    <property type="component" value="Unassembled WGS sequence"/>
</dbReference>
<dbReference type="HAMAP" id="MF_01147">
    <property type="entry name" value="Lgt"/>
    <property type="match status" value="1"/>
</dbReference>
<evidence type="ECO:0000256" key="5">
    <source>
        <dbReference type="ARBA" id="ARBA00022989"/>
    </source>
</evidence>
<keyword evidence="3 7" id="KW-0808">Transferase</keyword>
<name>A0A0G8ATQ1_9SYNE</name>
<dbReference type="PANTHER" id="PTHR30589:SF0">
    <property type="entry name" value="PHOSPHATIDYLGLYCEROL--PROLIPOPROTEIN DIACYLGLYCERYL TRANSFERASE"/>
    <property type="match status" value="1"/>
</dbReference>
<dbReference type="InterPro" id="IPR001640">
    <property type="entry name" value="Lgt"/>
</dbReference>
<gene>
    <name evidence="7" type="primary">lgt</name>
    <name evidence="8" type="ORF">TQ37_07835</name>
</gene>
<evidence type="ECO:0000256" key="6">
    <source>
        <dbReference type="ARBA" id="ARBA00023136"/>
    </source>
</evidence>
<keyword evidence="6 7" id="KW-0472">Membrane</keyword>
<dbReference type="STRING" id="431041.FLM9_444"/>
<proteinExistence type="inferred from homology"/>